<dbReference type="CDD" id="cd03143">
    <property type="entry name" value="A4_beta-galactosidase_middle_domain"/>
    <property type="match status" value="1"/>
</dbReference>
<proteinExistence type="inferred from homology"/>
<feature type="active site" description="Proton donor" evidence="7">
    <location>
        <position position="152"/>
    </location>
</feature>
<feature type="binding site" evidence="8">
    <location>
        <position position="113"/>
    </location>
    <ligand>
        <name>substrate</name>
    </ligand>
</feature>
<feature type="binding site" evidence="9">
    <location>
        <position position="117"/>
    </location>
    <ligand>
        <name>Zn(2+)</name>
        <dbReference type="ChEBI" id="CHEBI:29105"/>
    </ligand>
</feature>
<evidence type="ECO:0000313" key="13">
    <source>
        <dbReference type="Proteomes" id="UP000632659"/>
    </source>
</evidence>
<evidence type="ECO:0000256" key="4">
    <source>
        <dbReference type="ARBA" id="ARBA00022801"/>
    </source>
</evidence>
<reference evidence="12" key="1">
    <citation type="submission" date="2020-08" db="EMBL/GenBank/DDBJ databases">
        <title>Genome public.</title>
        <authorList>
            <person name="Liu C."/>
            <person name="Sun Q."/>
        </authorList>
    </citation>
    <scope>NUCLEOTIDE SEQUENCE</scope>
    <source>
        <strain evidence="12">NSJ-15</strain>
    </source>
</reference>
<feature type="binding site" evidence="9">
    <location>
        <position position="164"/>
    </location>
    <ligand>
        <name>Zn(2+)</name>
        <dbReference type="ChEBI" id="CHEBI:29105"/>
    </ligand>
</feature>
<evidence type="ECO:0000256" key="6">
    <source>
        <dbReference type="PIRNR" id="PIRNR001084"/>
    </source>
</evidence>
<dbReference type="InterPro" id="IPR013780">
    <property type="entry name" value="Glyco_hydro_b"/>
</dbReference>
<dbReference type="InterPro" id="IPR017853">
    <property type="entry name" value="GH"/>
</dbReference>
<comment type="similarity">
    <text evidence="2 6">Belongs to the glycosyl hydrolase 42 family.</text>
</comment>
<dbReference type="EMBL" id="JACRTL010000001">
    <property type="protein sequence ID" value="MBC8609922.1"/>
    <property type="molecule type" value="Genomic_DNA"/>
</dbReference>
<protein>
    <recommendedName>
        <fullName evidence="3 6">Beta-galactosidase</fullName>
        <shortName evidence="6">Beta-gal</shortName>
        <ecNumber evidence="3 6">3.2.1.23</ecNumber>
    </recommendedName>
</protein>
<dbReference type="SUPFAM" id="SSF51445">
    <property type="entry name" value="(Trans)glycosidases"/>
    <property type="match status" value="1"/>
</dbReference>
<sequence>MVLEKFPHLLHGGDYNPDQWLKYPDILEKDIELMKKAKINCVSLAIFAWATLEPEEGVYRLEWLKKIVDRLYQEGIYTVLATPSGAMPRWLTEKYPEVMMVSAERVRNLPGGRHNFCPTSPVMRQKIQALDALIAQELGNHPGVILWHISNELGGNGTHGECHCPLCQQAFREWLKAKYKTLDALNHAWWADFWSHTYTSWEQIESPAPHGEMGIHGLNLDWKRFCNEQMMDFTKEEIKTVKQYSNDLPATVNMMTFFKDLDYFKFAGLVDVISWDSYPNWHAEETELKAATETAFMHDLMRSLKKAPFLLMESTPSITNWKPVNTQKRPGMHKLASLQAVAHGSNSVQYFQIRKGRGSFEKFHGAVISHQNTENMRSFREVTELGACLEQISDRVYPTLNKADVAIVFDWENWWAVEDAKGPIVPLDYAGTVMMHYRPFWKMGVTTDIIDMDCDLSEYKIVVAPMTYMMKAGFAEQVRRFVEKGGVFVTTYWSGMVDETDLCFMGGFPGLITDVMGLEEEEIDAIGPHRKNTVSYGENSYSVGALRDVIHTTTAKTLAEYEADYYKGSPAVTVNAFGKGKAYYICSENEDAFFDAFYRDLVKEEAVAANWPDELPEGVTVSKRVGKESLLFIQNFNEAEISMDLAKEYRTVAGETVSGTLFLKPFDCVILIEK</sequence>
<dbReference type="InterPro" id="IPR029062">
    <property type="entry name" value="Class_I_gatase-like"/>
</dbReference>
<feature type="binding site" evidence="9">
    <location>
        <position position="162"/>
    </location>
    <ligand>
        <name>Zn(2+)</name>
        <dbReference type="ChEBI" id="CHEBI:29105"/>
    </ligand>
</feature>
<evidence type="ECO:0000256" key="3">
    <source>
        <dbReference type="ARBA" id="ARBA00012756"/>
    </source>
</evidence>
<feature type="binding site" evidence="9">
    <location>
        <position position="167"/>
    </location>
    <ligand>
        <name>Zn(2+)</name>
        <dbReference type="ChEBI" id="CHEBI:29105"/>
    </ligand>
</feature>
<keyword evidence="4 6" id="KW-0378">Hydrolase</keyword>
<accession>A0A8J6P9Z8</accession>
<dbReference type="PIRSF" id="PIRSF001084">
    <property type="entry name" value="B-galactosidase"/>
    <property type="match status" value="1"/>
</dbReference>
<name>A0A8J6P9Z8_9FIRM</name>
<dbReference type="EC" id="3.2.1.23" evidence="3 6"/>
<evidence type="ECO:0000259" key="11">
    <source>
        <dbReference type="Pfam" id="PF08532"/>
    </source>
</evidence>
<dbReference type="Pfam" id="PF02449">
    <property type="entry name" value="Glyco_hydro_42"/>
    <property type="match status" value="1"/>
</dbReference>
<comment type="caution">
    <text evidence="12">The sequence shown here is derived from an EMBL/GenBank/DDBJ whole genome shotgun (WGS) entry which is preliminary data.</text>
</comment>
<feature type="binding site" evidence="8">
    <location>
        <position position="151"/>
    </location>
    <ligand>
        <name>substrate</name>
    </ligand>
</feature>
<evidence type="ECO:0000313" key="12">
    <source>
        <dbReference type="EMBL" id="MBC8609922.1"/>
    </source>
</evidence>
<dbReference type="GO" id="GO:0046872">
    <property type="term" value="F:metal ion binding"/>
    <property type="evidence" value="ECO:0007669"/>
    <property type="project" value="UniProtKB-KW"/>
</dbReference>
<evidence type="ECO:0000256" key="9">
    <source>
        <dbReference type="PIRSR" id="PIRSR001084-3"/>
    </source>
</evidence>
<feature type="domain" description="Glycoside hydrolase family 42 N-terminal" evidence="10">
    <location>
        <begin position="14"/>
        <end position="391"/>
    </location>
</feature>
<dbReference type="AlphaFoldDB" id="A0A8J6P9Z8"/>
<dbReference type="Pfam" id="PF08532">
    <property type="entry name" value="Glyco_hydro_42M"/>
    <property type="match status" value="1"/>
</dbReference>
<feature type="binding site" evidence="8">
    <location>
        <position position="321"/>
    </location>
    <ligand>
        <name>substrate</name>
    </ligand>
</feature>
<evidence type="ECO:0000256" key="1">
    <source>
        <dbReference type="ARBA" id="ARBA00001412"/>
    </source>
</evidence>
<dbReference type="GO" id="GO:0009341">
    <property type="term" value="C:beta-galactosidase complex"/>
    <property type="evidence" value="ECO:0007669"/>
    <property type="project" value="InterPro"/>
</dbReference>
<dbReference type="InterPro" id="IPR003476">
    <property type="entry name" value="Glyco_hydro_42"/>
</dbReference>
<dbReference type="GO" id="GO:0005975">
    <property type="term" value="P:carbohydrate metabolic process"/>
    <property type="evidence" value="ECO:0007669"/>
    <property type="project" value="InterPro"/>
</dbReference>
<evidence type="ECO:0000256" key="2">
    <source>
        <dbReference type="ARBA" id="ARBA00005940"/>
    </source>
</evidence>
<dbReference type="Gene3D" id="2.60.40.1180">
    <property type="entry name" value="Golgi alpha-mannosidase II"/>
    <property type="match status" value="1"/>
</dbReference>
<evidence type="ECO:0000256" key="5">
    <source>
        <dbReference type="ARBA" id="ARBA00023295"/>
    </source>
</evidence>
<keyword evidence="5 6" id="KW-0326">Glycosidase</keyword>
<dbReference type="SUPFAM" id="SSF52317">
    <property type="entry name" value="Class I glutamine amidotransferase-like"/>
    <property type="match status" value="1"/>
</dbReference>
<dbReference type="InterPro" id="IPR013529">
    <property type="entry name" value="Glyco_hydro_42_N"/>
</dbReference>
<evidence type="ECO:0000259" key="10">
    <source>
        <dbReference type="Pfam" id="PF02449"/>
    </source>
</evidence>
<dbReference type="Gene3D" id="3.40.50.880">
    <property type="match status" value="1"/>
</dbReference>
<dbReference type="GO" id="GO:0004565">
    <property type="term" value="F:beta-galactosidase activity"/>
    <property type="evidence" value="ECO:0007669"/>
    <property type="project" value="UniProtKB-EC"/>
</dbReference>
<dbReference type="Gene3D" id="3.20.20.80">
    <property type="entry name" value="Glycosidases"/>
    <property type="match status" value="1"/>
</dbReference>
<comment type="catalytic activity">
    <reaction evidence="1 6">
        <text>Hydrolysis of terminal non-reducing beta-D-galactose residues in beta-D-galactosides.</text>
        <dbReference type="EC" id="3.2.1.23"/>
    </reaction>
</comment>
<feature type="domain" description="Beta-galactosidase trimerisation" evidence="11">
    <location>
        <begin position="403"/>
        <end position="607"/>
    </location>
</feature>
<dbReference type="PANTHER" id="PTHR36447:SF1">
    <property type="entry name" value="BETA-GALACTOSIDASE GANA"/>
    <property type="match status" value="1"/>
</dbReference>
<keyword evidence="13" id="KW-1185">Reference proteome</keyword>
<dbReference type="PANTHER" id="PTHR36447">
    <property type="entry name" value="BETA-GALACTOSIDASE GANA"/>
    <property type="match status" value="1"/>
</dbReference>
<feature type="active site" description="Nucleophile" evidence="7">
    <location>
        <position position="313"/>
    </location>
</feature>
<dbReference type="InterPro" id="IPR013738">
    <property type="entry name" value="Beta_galactosidase_Trimer"/>
</dbReference>
<keyword evidence="9" id="KW-0479">Metal-binding</keyword>
<evidence type="ECO:0000256" key="7">
    <source>
        <dbReference type="PIRSR" id="PIRSR001084-1"/>
    </source>
</evidence>
<gene>
    <name evidence="12" type="ORF">H8702_02150</name>
</gene>
<organism evidence="12 13">
    <name type="scientific">Massiliimalia timonensis</name>
    <dbReference type="NCBI Taxonomy" id="1987501"/>
    <lineage>
        <taxon>Bacteria</taxon>
        <taxon>Bacillati</taxon>
        <taxon>Bacillota</taxon>
        <taxon>Clostridia</taxon>
        <taxon>Eubacteriales</taxon>
        <taxon>Oscillospiraceae</taxon>
        <taxon>Massiliimalia</taxon>
    </lineage>
</organism>
<keyword evidence="9" id="KW-0862">Zinc</keyword>
<evidence type="ECO:0000256" key="8">
    <source>
        <dbReference type="PIRSR" id="PIRSR001084-2"/>
    </source>
</evidence>
<dbReference type="Proteomes" id="UP000632659">
    <property type="component" value="Unassembled WGS sequence"/>
</dbReference>